<feature type="domain" description="Ketoreductase" evidence="3">
    <location>
        <begin position="11"/>
        <end position="182"/>
    </location>
</feature>
<dbReference type="PANTHER" id="PTHR42760:SF115">
    <property type="entry name" value="3-OXOACYL-[ACYL-CARRIER-PROTEIN] REDUCTASE FABG"/>
    <property type="match status" value="1"/>
</dbReference>
<comment type="caution">
    <text evidence="4">The sequence shown here is derived from an EMBL/GenBank/DDBJ whole genome shotgun (WGS) entry which is preliminary data.</text>
</comment>
<evidence type="ECO:0000313" key="4">
    <source>
        <dbReference type="EMBL" id="MFC5821831.1"/>
    </source>
</evidence>
<keyword evidence="5" id="KW-1185">Reference proteome</keyword>
<dbReference type="InterPro" id="IPR057326">
    <property type="entry name" value="KR_dom"/>
</dbReference>
<comment type="similarity">
    <text evidence="1">Belongs to the short-chain dehydrogenases/reductases (SDR) family.</text>
</comment>
<dbReference type="PANTHER" id="PTHR42760">
    <property type="entry name" value="SHORT-CHAIN DEHYDROGENASES/REDUCTASES FAMILY MEMBER"/>
    <property type="match status" value="1"/>
</dbReference>
<dbReference type="Pfam" id="PF13561">
    <property type="entry name" value="adh_short_C2"/>
    <property type="match status" value="1"/>
</dbReference>
<dbReference type="PROSITE" id="PS00061">
    <property type="entry name" value="ADH_SHORT"/>
    <property type="match status" value="1"/>
</dbReference>
<evidence type="ECO:0000256" key="1">
    <source>
        <dbReference type="ARBA" id="ARBA00006484"/>
    </source>
</evidence>
<reference evidence="5" key="1">
    <citation type="journal article" date="2019" name="Int. J. Syst. Evol. Microbiol.">
        <title>The Global Catalogue of Microorganisms (GCM) 10K type strain sequencing project: providing services to taxonomists for standard genome sequencing and annotation.</title>
        <authorList>
            <consortium name="The Broad Institute Genomics Platform"/>
            <consortium name="The Broad Institute Genome Sequencing Center for Infectious Disease"/>
            <person name="Wu L."/>
            <person name="Ma J."/>
        </authorList>
    </citation>
    <scope>NUCLEOTIDE SEQUENCE [LARGE SCALE GENOMIC DNA]</scope>
    <source>
        <strain evidence="5">CGMCC 4.7106</strain>
    </source>
</reference>
<sequence>MTEHVAGITGRVALVTGAAQGIGAAICARLAAAGAQVGALDVQYGPLQDLPHVTAFPCDVRDPYTVEAAVRSIEQELGPVAIVVNVAGVLRHGPLVQLSEHDLCELFEVNTLGTIRICRAVAEPMVRRRQGTIVNIASNAGHAPRIGLAAYGASKAAIVAFTRHLALELAHAGIRCNSISPGSTDTAMLSALTSADRAIAGDPDRFRLGIPLGRVAQPADIAEAVLWLASEQARHITMQDLVVDGGASLTG</sequence>
<dbReference type="SMART" id="SM00822">
    <property type="entry name" value="PKS_KR"/>
    <property type="match status" value="1"/>
</dbReference>
<protein>
    <submittedName>
        <fullName evidence="4">SDR family oxidoreductase</fullName>
    </submittedName>
</protein>
<dbReference type="RefSeq" id="WP_219550290.1">
    <property type="nucleotide sequence ID" value="NZ_JAHKRN010000057.1"/>
</dbReference>
<dbReference type="EMBL" id="JBHSNW010000040">
    <property type="protein sequence ID" value="MFC5821831.1"/>
    <property type="molecule type" value="Genomic_DNA"/>
</dbReference>
<name>A0ABW1CAV5_9ACTN</name>
<keyword evidence="2" id="KW-0560">Oxidoreductase</keyword>
<organism evidence="4 5">
    <name type="scientific">Nonomuraea harbinensis</name>
    <dbReference type="NCBI Taxonomy" id="1286938"/>
    <lineage>
        <taxon>Bacteria</taxon>
        <taxon>Bacillati</taxon>
        <taxon>Actinomycetota</taxon>
        <taxon>Actinomycetes</taxon>
        <taxon>Streptosporangiales</taxon>
        <taxon>Streptosporangiaceae</taxon>
        <taxon>Nonomuraea</taxon>
    </lineage>
</organism>
<dbReference type="InterPro" id="IPR002347">
    <property type="entry name" value="SDR_fam"/>
</dbReference>
<dbReference type="Proteomes" id="UP001596096">
    <property type="component" value="Unassembled WGS sequence"/>
</dbReference>
<gene>
    <name evidence="4" type="ORF">ACFPUY_42685</name>
</gene>
<proteinExistence type="inferred from homology"/>
<dbReference type="InterPro" id="IPR020904">
    <property type="entry name" value="Sc_DH/Rdtase_CS"/>
</dbReference>
<evidence type="ECO:0000256" key="2">
    <source>
        <dbReference type="ARBA" id="ARBA00023002"/>
    </source>
</evidence>
<evidence type="ECO:0000313" key="5">
    <source>
        <dbReference type="Proteomes" id="UP001596096"/>
    </source>
</evidence>
<accession>A0ABW1CAV5</accession>
<evidence type="ECO:0000259" key="3">
    <source>
        <dbReference type="SMART" id="SM00822"/>
    </source>
</evidence>